<dbReference type="GeneID" id="113147583"/>
<evidence type="ECO:0000313" key="5">
    <source>
        <dbReference type="RefSeq" id="XP_026194389.1"/>
    </source>
</evidence>
<sequence length="562" mass="62454">MIKQHEMPPSSGSGVFPPRRPEQELCSIEPKSSQTVRQPSENELSGFVSKLSTASAGIHDCSLDGPVTLPRSMGSNLANLSLIPWNGVAIPLDGSLTIQDCEAYNECKAPSDLFYLNDDSDIDTFTPQEVLQATRLIRMLKQSIKDTPEEHTSDYFGNPRSPKRSDGLGLEQSQLQEEQWTQGEFEALKSAMKHPRKAEELWPQDPRPSCEVSNEPSQQSYSLPSQTAAISSQSFSNRCSTESAGKKASIHRTLDLEQPQSAPRYPQAVASIPQPQLDRPEAQEFLASRGSFERVENLPLGAFLPTAPGSFPSGSNPNEDEQQEIQEVSIDNTRKCYSAVFQCPYCHRTFARRSFQKHVFFTRRKQYDMTRKRLASVVEETGLPVNSTLRKLRVERAASKQLEKPTERKWKRESAQFRAAMRMARVCDPREIAEAQAIFARCSDTVAHLQCPHCGRTFGREESLEKHASVCQRMFRNGGGVLRKGGGLCASQGAACRLRRNGGGTGAGMHAVDRLRSNRDINRTTWGSNQRDGMQWAASAKSRVAAMKSIRTGTITGRTQNS</sequence>
<gene>
    <name evidence="5" type="primary">LOC113147583</name>
</gene>
<feature type="region of interest" description="Disordered" evidence="2">
    <location>
        <begin position="190"/>
        <end position="277"/>
    </location>
</feature>
<evidence type="ECO:0000259" key="3">
    <source>
        <dbReference type="PROSITE" id="PS50157"/>
    </source>
</evidence>
<dbReference type="InterPro" id="IPR013087">
    <property type="entry name" value="Znf_C2H2_type"/>
</dbReference>
<dbReference type="GO" id="GO:0008270">
    <property type="term" value="F:zinc ion binding"/>
    <property type="evidence" value="ECO:0007669"/>
    <property type="project" value="UniProtKB-KW"/>
</dbReference>
<dbReference type="InterPro" id="IPR026319">
    <property type="entry name" value="ZC2HC1A/B-like"/>
</dbReference>
<reference evidence="5" key="1">
    <citation type="submission" date="2025-08" db="UniProtKB">
        <authorList>
            <consortium name="RefSeq"/>
        </authorList>
    </citation>
    <scope>IDENTIFICATION</scope>
</reference>
<proteinExistence type="predicted"/>
<dbReference type="AlphaFoldDB" id="A0A6P6S3H7"/>
<dbReference type="PROSITE" id="PS50157">
    <property type="entry name" value="ZINC_FINGER_C2H2_2"/>
    <property type="match status" value="1"/>
</dbReference>
<dbReference type="OrthoDB" id="347438at2759"/>
<keyword evidence="4" id="KW-1185">Reference proteome</keyword>
<accession>A0A6P6S3H7</accession>
<dbReference type="PANTHER" id="PTHR13555">
    <property type="entry name" value="C2H2 ZINC FINGER CGI-62-RELATED"/>
    <property type="match status" value="1"/>
</dbReference>
<feature type="region of interest" description="Disordered" evidence="2">
    <location>
        <begin position="1"/>
        <end position="22"/>
    </location>
</feature>
<keyword evidence="1" id="KW-0862">Zinc</keyword>
<dbReference type="RefSeq" id="XP_026194389.1">
    <property type="nucleotide sequence ID" value="XM_026338604.1"/>
</dbReference>
<feature type="region of interest" description="Disordered" evidence="2">
    <location>
        <begin position="147"/>
        <end position="174"/>
    </location>
</feature>
<name>A0A6P6S3H7_9EIME</name>
<dbReference type="Pfam" id="PF13913">
    <property type="entry name" value="zf-C2HC_2"/>
    <property type="match status" value="2"/>
</dbReference>
<evidence type="ECO:0000313" key="4">
    <source>
        <dbReference type="Proteomes" id="UP000515125"/>
    </source>
</evidence>
<keyword evidence="1" id="KW-0479">Metal-binding</keyword>
<evidence type="ECO:0000256" key="2">
    <source>
        <dbReference type="SAM" id="MobiDB-lite"/>
    </source>
</evidence>
<organism evidence="4 5">
    <name type="scientific">Cyclospora cayetanensis</name>
    <dbReference type="NCBI Taxonomy" id="88456"/>
    <lineage>
        <taxon>Eukaryota</taxon>
        <taxon>Sar</taxon>
        <taxon>Alveolata</taxon>
        <taxon>Apicomplexa</taxon>
        <taxon>Conoidasida</taxon>
        <taxon>Coccidia</taxon>
        <taxon>Eucoccidiorida</taxon>
        <taxon>Eimeriorina</taxon>
        <taxon>Eimeriidae</taxon>
        <taxon>Cyclospora</taxon>
    </lineage>
</organism>
<evidence type="ECO:0000256" key="1">
    <source>
        <dbReference type="PROSITE-ProRule" id="PRU00042"/>
    </source>
</evidence>
<dbReference type="Proteomes" id="UP000515125">
    <property type="component" value="Unplaced"/>
</dbReference>
<feature type="domain" description="C2H2-type" evidence="3">
    <location>
        <begin position="449"/>
        <end position="467"/>
    </location>
</feature>
<protein>
    <submittedName>
        <fullName evidence="5">Uncharacterized protein LOC113147583</fullName>
    </submittedName>
</protein>
<feature type="compositionally biased region" description="Polar residues" evidence="2">
    <location>
        <begin position="211"/>
        <end position="243"/>
    </location>
</feature>
<keyword evidence="1" id="KW-0863">Zinc-finger</keyword>